<accession>A0A5B8UD87</accession>
<feature type="active site" description="Charge relay system" evidence="1">
    <location>
        <position position="280"/>
    </location>
</feature>
<reference evidence="5 6" key="1">
    <citation type="journal article" date="2015" name="Int. J. Syst. Evol. Microbiol.">
        <title>Flavisolibacter ginsenosidimutans sp. nov., with ginsenoside-converting activity isolated from soil used for cultivating ginseng.</title>
        <authorList>
            <person name="Zhao Y."/>
            <person name="Liu Q."/>
            <person name="Kang M.S."/>
            <person name="Jin F."/>
            <person name="Yu H."/>
            <person name="Im W.T."/>
        </authorList>
    </citation>
    <scope>NUCLEOTIDE SEQUENCE [LARGE SCALE GENOMIC DNA]</scope>
    <source>
        <strain evidence="5 6">Gsoil 636</strain>
    </source>
</reference>
<feature type="signal peptide" evidence="3">
    <location>
        <begin position="1"/>
        <end position="20"/>
    </location>
</feature>
<dbReference type="Proteomes" id="UP000321204">
    <property type="component" value="Chromosome"/>
</dbReference>
<evidence type="ECO:0000256" key="3">
    <source>
        <dbReference type="SAM" id="SignalP"/>
    </source>
</evidence>
<feature type="binding site" evidence="2">
    <location>
        <position position="115"/>
    </location>
    <ligand>
        <name>substrate</name>
    </ligand>
</feature>
<proteinExistence type="predicted"/>
<evidence type="ECO:0000313" key="5">
    <source>
        <dbReference type="EMBL" id="QEC54392.1"/>
    </source>
</evidence>
<gene>
    <name evidence="5" type="ORF">FSB75_00225</name>
</gene>
<feature type="active site" description="Charge relay system" evidence="1">
    <location>
        <position position="309"/>
    </location>
</feature>
<dbReference type="EMBL" id="CP042433">
    <property type="protein sequence ID" value="QEC54392.1"/>
    <property type="molecule type" value="Genomic_DNA"/>
</dbReference>
<feature type="domain" description="Acetyl xylan esterase" evidence="4">
    <location>
        <begin position="40"/>
        <end position="324"/>
    </location>
</feature>
<feature type="active site" description="Nucleophile" evidence="1">
    <location>
        <position position="198"/>
    </location>
</feature>
<dbReference type="InterPro" id="IPR008391">
    <property type="entry name" value="AXE1_dom"/>
</dbReference>
<name>A0A5B8UD87_9BACT</name>
<dbReference type="GO" id="GO:0005976">
    <property type="term" value="P:polysaccharide metabolic process"/>
    <property type="evidence" value="ECO:0007669"/>
    <property type="project" value="TreeGrafter"/>
</dbReference>
<dbReference type="KEGG" id="fgg:FSB75_00225"/>
<sequence length="330" mass="36886">MNAHFFSSLLLLVFCLPVMAVSKKNTDEKKLLSHHSLHFQERRDIDSFWKKTKEELALVPVNAKVESIKEAIPYRKFFITVHSLGDVEVAAFLSLPVQGEGGAKPWPVIVTTPGYGGDQQGVMLSECQRGYAILQVFPRGQGESAKYFKLSGDKLTSKLDAPEGAYYQGAYADVMRMIDYIVTRSDIDSNRIAMVGTSQGGGISLAVASLDKRIKAVVAHVPFLCNFRLAASVNKSLVKTLLDRAKANTETSLQTLDYFDPLQLVTNLKVPVLMSAGGRDETCPAQTIQSVYDKIHARKKLKFYPELTHTSSVDFYNQTWSWLEKKFRKH</sequence>
<evidence type="ECO:0000259" key="4">
    <source>
        <dbReference type="Pfam" id="PF05448"/>
    </source>
</evidence>
<dbReference type="InterPro" id="IPR039069">
    <property type="entry name" value="CE7"/>
</dbReference>
<dbReference type="PANTHER" id="PTHR40111:SF1">
    <property type="entry name" value="CEPHALOSPORIN-C DEACETYLASE"/>
    <property type="match status" value="1"/>
</dbReference>
<dbReference type="AlphaFoldDB" id="A0A5B8UD87"/>
<dbReference type="OrthoDB" id="742808at2"/>
<dbReference type="RefSeq" id="WP_146781277.1">
    <property type="nucleotide sequence ID" value="NZ_BAABIO010000006.1"/>
</dbReference>
<protein>
    <submittedName>
        <fullName evidence="5">Acetylxylan esterase</fullName>
    </submittedName>
</protein>
<organism evidence="5 6">
    <name type="scientific">Flavisolibacter ginsenosidimutans</name>
    <dbReference type="NCBI Taxonomy" id="661481"/>
    <lineage>
        <taxon>Bacteria</taxon>
        <taxon>Pseudomonadati</taxon>
        <taxon>Bacteroidota</taxon>
        <taxon>Chitinophagia</taxon>
        <taxon>Chitinophagales</taxon>
        <taxon>Chitinophagaceae</taxon>
        <taxon>Flavisolibacter</taxon>
    </lineage>
</organism>
<evidence type="ECO:0000256" key="2">
    <source>
        <dbReference type="PIRSR" id="PIRSR639069-2"/>
    </source>
</evidence>
<dbReference type="Pfam" id="PF05448">
    <property type="entry name" value="AXE1"/>
    <property type="match status" value="1"/>
</dbReference>
<feature type="chain" id="PRO_5022746279" evidence="3">
    <location>
        <begin position="21"/>
        <end position="330"/>
    </location>
</feature>
<evidence type="ECO:0000256" key="1">
    <source>
        <dbReference type="PIRSR" id="PIRSR639069-1"/>
    </source>
</evidence>
<dbReference type="Gene3D" id="3.40.50.1820">
    <property type="entry name" value="alpha/beta hydrolase"/>
    <property type="match status" value="1"/>
</dbReference>
<keyword evidence="6" id="KW-1185">Reference proteome</keyword>
<dbReference type="GO" id="GO:0052689">
    <property type="term" value="F:carboxylic ester hydrolase activity"/>
    <property type="evidence" value="ECO:0007669"/>
    <property type="project" value="TreeGrafter"/>
</dbReference>
<dbReference type="InterPro" id="IPR029058">
    <property type="entry name" value="AB_hydrolase_fold"/>
</dbReference>
<keyword evidence="3" id="KW-0732">Signal</keyword>
<dbReference type="SUPFAM" id="SSF53474">
    <property type="entry name" value="alpha/beta-Hydrolases"/>
    <property type="match status" value="1"/>
</dbReference>
<dbReference type="PANTHER" id="PTHR40111">
    <property type="entry name" value="CEPHALOSPORIN-C DEACETYLASE"/>
    <property type="match status" value="1"/>
</dbReference>
<evidence type="ECO:0000313" key="6">
    <source>
        <dbReference type="Proteomes" id="UP000321204"/>
    </source>
</evidence>